<dbReference type="PANTHER" id="PTHR11059">
    <property type="entry name" value="DNA REPAIR PROTEIN RECN"/>
    <property type="match status" value="1"/>
</dbReference>
<feature type="region of interest" description="Disordered" evidence="11">
    <location>
        <begin position="78"/>
        <end position="113"/>
    </location>
</feature>
<dbReference type="Proteomes" id="UP000004431">
    <property type="component" value="Unassembled WGS sequence"/>
</dbReference>
<evidence type="ECO:0000313" key="13">
    <source>
        <dbReference type="EMBL" id="EFL44236.1"/>
    </source>
</evidence>
<evidence type="ECO:0000259" key="12">
    <source>
        <dbReference type="Pfam" id="PF02463"/>
    </source>
</evidence>
<evidence type="ECO:0000256" key="5">
    <source>
        <dbReference type="ARBA" id="ARBA00022763"/>
    </source>
</evidence>
<evidence type="ECO:0000256" key="9">
    <source>
        <dbReference type="PIRNR" id="PIRNR003128"/>
    </source>
</evidence>
<keyword evidence="6" id="KW-0067">ATP-binding</keyword>
<reference evidence="13 14" key="1">
    <citation type="submission" date="2010-08" db="EMBL/GenBank/DDBJ databases">
        <authorList>
            <person name="Durkin A.S."/>
            <person name="Madupu R."/>
            <person name="Torralba M."/>
            <person name="Gillis M."/>
            <person name="Methe B."/>
            <person name="Sutton G."/>
            <person name="Nelson K.E."/>
        </authorList>
    </citation>
    <scope>NUCLEOTIDE SEQUENCE [LARGE SCALE GENOMIC DNA]</scope>
    <source>
        <strain evidence="13 14">PB189-T1-4</strain>
    </source>
</reference>
<dbReference type="Gene3D" id="3.40.50.300">
    <property type="entry name" value="P-loop containing nucleotide triphosphate hydrolases"/>
    <property type="match status" value="2"/>
</dbReference>
<evidence type="ECO:0000256" key="7">
    <source>
        <dbReference type="ARBA" id="ARBA00023204"/>
    </source>
</evidence>
<organism evidence="13 14">
    <name type="scientific">Fannyhessea vaginae PB189-T1-4</name>
    <dbReference type="NCBI Taxonomy" id="866774"/>
    <lineage>
        <taxon>Bacteria</taxon>
        <taxon>Bacillati</taxon>
        <taxon>Actinomycetota</taxon>
        <taxon>Coriobacteriia</taxon>
        <taxon>Coriobacteriales</taxon>
        <taxon>Atopobiaceae</taxon>
        <taxon>Fannyhessea</taxon>
    </lineage>
</organism>
<dbReference type="EMBL" id="AEDQ01000017">
    <property type="protein sequence ID" value="EFL44236.1"/>
    <property type="molecule type" value="Genomic_DNA"/>
</dbReference>
<dbReference type="InterPro" id="IPR004604">
    <property type="entry name" value="DNA_recomb/repair_RecN"/>
</dbReference>
<evidence type="ECO:0000256" key="6">
    <source>
        <dbReference type="ARBA" id="ARBA00022840"/>
    </source>
</evidence>
<evidence type="ECO:0000256" key="8">
    <source>
        <dbReference type="ARBA" id="ARBA00033408"/>
    </source>
</evidence>
<evidence type="ECO:0000313" key="14">
    <source>
        <dbReference type="Proteomes" id="UP000004431"/>
    </source>
</evidence>
<evidence type="ECO:0000256" key="4">
    <source>
        <dbReference type="ARBA" id="ARBA00022741"/>
    </source>
</evidence>
<keyword evidence="10" id="KW-0175">Coiled coil</keyword>
<comment type="similarity">
    <text evidence="2 9">Belongs to the RecN family.</text>
</comment>
<evidence type="ECO:0000256" key="3">
    <source>
        <dbReference type="ARBA" id="ARBA00021315"/>
    </source>
</evidence>
<keyword evidence="7 9" id="KW-0234">DNA repair</keyword>
<keyword evidence="5 9" id="KW-0227">DNA damage</keyword>
<dbReference type="Pfam" id="PF02463">
    <property type="entry name" value="SMC_N"/>
    <property type="match status" value="1"/>
</dbReference>
<gene>
    <name evidence="13" type="primary">recN</name>
    <name evidence="13" type="ORF">HMPREF9248_0960</name>
</gene>
<feature type="compositionally biased region" description="Low complexity" evidence="11">
    <location>
        <begin position="81"/>
        <end position="102"/>
    </location>
</feature>
<dbReference type="NCBIfam" id="TIGR00634">
    <property type="entry name" value="recN"/>
    <property type="match status" value="1"/>
</dbReference>
<keyword evidence="14" id="KW-1185">Reference proteome</keyword>
<feature type="domain" description="RecF/RecN/SMC N-terminal" evidence="12">
    <location>
        <begin position="4"/>
        <end position="531"/>
    </location>
</feature>
<dbReference type="InterPro" id="IPR027417">
    <property type="entry name" value="P-loop_NTPase"/>
</dbReference>
<evidence type="ECO:0000256" key="2">
    <source>
        <dbReference type="ARBA" id="ARBA00009441"/>
    </source>
</evidence>
<evidence type="ECO:0000256" key="11">
    <source>
        <dbReference type="SAM" id="MobiDB-lite"/>
    </source>
</evidence>
<proteinExistence type="inferred from homology"/>
<protein>
    <recommendedName>
        <fullName evidence="3 9">DNA repair protein RecN</fullName>
    </recommendedName>
    <alternativeName>
        <fullName evidence="8 9">Recombination protein N</fullName>
    </alternativeName>
</protein>
<dbReference type="PANTHER" id="PTHR11059:SF0">
    <property type="entry name" value="DNA REPAIR PROTEIN RECN"/>
    <property type="match status" value="1"/>
</dbReference>
<dbReference type="SUPFAM" id="SSF52540">
    <property type="entry name" value="P-loop containing nucleoside triphosphate hydrolases"/>
    <property type="match status" value="2"/>
</dbReference>
<accession>A0ABN0B0E0</accession>
<sequence>MAMIDEIVVTNVALIRHASFQPSSGLTVLTGETGAGKTALLSAISLLIGQKADVSRIREGADALCVEARLYGVAPARDAKNTSNNTSSPSQNSSTIPSASPSGANDSSADTEETIVMRKVDARGRSKSELNGHMCTLQALSATVGETIDICGQHAHQRLLNAAYHEQLLDSWQKHSIEPLLQQYKSAFMRYHAACDNLKRITARANVAQEGIDAATYVIQQIDAIAPQPGEYEQLEARYAKALHTKELLTNLQAVHAAILGDNHIHDELVSCSQALSSIASFDASYKELIERLDACCIEVDDIAEAVRKHIDNVSLDPQQLEDMRLRLQSFQSLMRNWGPAMEHVFARYQKAQDLLARAHTSKDDIARAKNEQEEAKQALMVAGRALAAERKRLAPLLSRAITHELRALDMPASTVQISCEDMPFDAWTNHGSTRVEIMYQSGHELARRPLKKIASGGEISRVMLAIKVVQGASDDSATLIFDEVDAGIGGAAAHAVARVLARLAKTHQVIVVTHEAQVAAYASVHIRVEKHGLDMPETRICTLDETQRVRELARMLSGDNSPVALTHAQKMLDDAKADTLTDEHVL</sequence>
<comment type="function">
    <text evidence="1 9">May be involved in recombinational repair of damaged DNA.</text>
</comment>
<dbReference type="PIRSF" id="PIRSF003128">
    <property type="entry name" value="RecN"/>
    <property type="match status" value="1"/>
</dbReference>
<evidence type="ECO:0000256" key="10">
    <source>
        <dbReference type="SAM" id="Coils"/>
    </source>
</evidence>
<comment type="caution">
    <text evidence="13">The sequence shown here is derived from an EMBL/GenBank/DDBJ whole genome shotgun (WGS) entry which is preliminary data.</text>
</comment>
<evidence type="ECO:0000256" key="1">
    <source>
        <dbReference type="ARBA" id="ARBA00003618"/>
    </source>
</evidence>
<feature type="coiled-coil region" evidence="10">
    <location>
        <begin position="352"/>
        <end position="386"/>
    </location>
</feature>
<name>A0ABN0B0E0_9ACTN</name>
<dbReference type="InterPro" id="IPR003395">
    <property type="entry name" value="RecF/RecN/SMC_N"/>
</dbReference>
<keyword evidence="4" id="KW-0547">Nucleotide-binding</keyword>